<keyword evidence="2" id="KW-1003">Cell membrane</keyword>
<feature type="transmembrane region" description="Helical" evidence="6">
    <location>
        <begin position="212"/>
        <end position="231"/>
    </location>
</feature>
<sequence length="246" mass="27043">MKTMSFLKQEKISIEDNNVVKFRLVISVIIFITWSVIIFNILKDISFFLDWFEDLGSLAPLLFTLILIIGVVILAPTPIMKVTAGALFPYWLAVVINFTASIVGGLLAFLLGRWLFRDSITKIVASDNRIQKIEAAIGEEAMRISVLVRLSPLIPDEWLNYVMASGPVTTRVFFLSTLPSIVYSLAYAYFGYAVGTIALSSDAMGGFKQSPLGIALLVLGLVATVIATIIVTKVTMKALNDAIEEE</sequence>
<dbReference type="EMBL" id="KP211913">
    <property type="protein sequence ID" value="ANV80970.1"/>
    <property type="molecule type" value="Genomic_DNA"/>
</dbReference>
<dbReference type="Pfam" id="PF09335">
    <property type="entry name" value="VTT_dom"/>
    <property type="match status" value="1"/>
</dbReference>
<dbReference type="InterPro" id="IPR015414">
    <property type="entry name" value="TMEM64"/>
</dbReference>
<evidence type="ECO:0000256" key="3">
    <source>
        <dbReference type="ARBA" id="ARBA00022692"/>
    </source>
</evidence>
<feature type="transmembrane region" description="Helical" evidence="6">
    <location>
        <begin position="20"/>
        <end position="42"/>
    </location>
</feature>
<evidence type="ECO:0000256" key="1">
    <source>
        <dbReference type="ARBA" id="ARBA00004651"/>
    </source>
</evidence>
<dbReference type="PANTHER" id="PTHR12677">
    <property type="entry name" value="GOLGI APPARATUS MEMBRANE PROTEIN TVP38-RELATED"/>
    <property type="match status" value="1"/>
</dbReference>
<evidence type="ECO:0000256" key="6">
    <source>
        <dbReference type="SAM" id="Phobius"/>
    </source>
</evidence>
<feature type="domain" description="VTT" evidence="7">
    <location>
        <begin position="76"/>
        <end position="192"/>
    </location>
</feature>
<dbReference type="AlphaFoldDB" id="A0A1B1TF98"/>
<feature type="transmembrane region" description="Helical" evidence="6">
    <location>
        <begin position="88"/>
        <end position="112"/>
    </location>
</feature>
<comment type="subcellular location">
    <subcellularLocation>
        <location evidence="1">Cell membrane</location>
        <topology evidence="1">Multi-pass membrane protein</topology>
    </subcellularLocation>
</comment>
<name>A0A1B1TF98_9ARCH</name>
<keyword evidence="5 6" id="KW-0472">Membrane</keyword>
<evidence type="ECO:0000256" key="5">
    <source>
        <dbReference type="ARBA" id="ARBA00023136"/>
    </source>
</evidence>
<proteinExistence type="predicted"/>
<dbReference type="GO" id="GO:0005886">
    <property type="term" value="C:plasma membrane"/>
    <property type="evidence" value="ECO:0007669"/>
    <property type="project" value="UniProtKB-SubCell"/>
</dbReference>
<protein>
    <submittedName>
        <fullName evidence="8">Putative SNARE associated Golgi family protein</fullName>
    </submittedName>
</protein>
<feature type="transmembrane region" description="Helical" evidence="6">
    <location>
        <begin position="172"/>
        <end position="192"/>
    </location>
</feature>
<keyword evidence="3 6" id="KW-0812">Transmembrane</keyword>
<keyword evidence="4 6" id="KW-1133">Transmembrane helix</keyword>
<reference evidence="8" key="2">
    <citation type="journal article" date="2015" name="ISME J.">
        <title>A new class of marine Euryarchaeota group II from the Mediterranean deep chlorophyll maximum.</title>
        <authorList>
            <person name="Martin-Cuadrado A.B."/>
            <person name="Garcia-Heredia I."/>
            <person name="Molto A.G."/>
            <person name="Lopez-Ubeda R."/>
            <person name="Kimes N."/>
            <person name="Lopez-Garcia P."/>
            <person name="Moreira D."/>
            <person name="Rodriguez-Valera F."/>
        </authorList>
    </citation>
    <scope>NUCLEOTIDE SEQUENCE</scope>
</reference>
<accession>A0A1B1TF98</accession>
<evidence type="ECO:0000256" key="2">
    <source>
        <dbReference type="ARBA" id="ARBA00022475"/>
    </source>
</evidence>
<dbReference type="InterPro" id="IPR032816">
    <property type="entry name" value="VTT_dom"/>
</dbReference>
<reference evidence="8" key="1">
    <citation type="submission" date="2014-11" db="EMBL/GenBank/DDBJ databases">
        <authorList>
            <person name="Zhu J."/>
            <person name="Qi W."/>
            <person name="Song R."/>
        </authorList>
    </citation>
    <scope>NUCLEOTIDE SEQUENCE</scope>
</reference>
<feature type="transmembrane region" description="Helical" evidence="6">
    <location>
        <begin position="54"/>
        <end position="76"/>
    </location>
</feature>
<evidence type="ECO:0000259" key="7">
    <source>
        <dbReference type="Pfam" id="PF09335"/>
    </source>
</evidence>
<organism evidence="8">
    <name type="scientific">uncultured Poseidoniia archaeon</name>
    <dbReference type="NCBI Taxonomy" id="1697135"/>
    <lineage>
        <taxon>Archaea</taxon>
        <taxon>Methanobacteriati</taxon>
        <taxon>Thermoplasmatota</taxon>
        <taxon>Candidatus Poseidoniia</taxon>
        <taxon>environmental samples</taxon>
    </lineage>
</organism>
<evidence type="ECO:0000256" key="4">
    <source>
        <dbReference type="ARBA" id="ARBA00022989"/>
    </source>
</evidence>
<evidence type="ECO:0000313" key="8">
    <source>
        <dbReference type="EMBL" id="ANV80970.1"/>
    </source>
</evidence>
<dbReference type="PANTHER" id="PTHR12677:SF59">
    <property type="entry name" value="GOLGI APPARATUS MEMBRANE PROTEIN TVP38-RELATED"/>
    <property type="match status" value="1"/>
</dbReference>